<evidence type="ECO:0000256" key="4">
    <source>
        <dbReference type="RuleBase" id="RU003887"/>
    </source>
</evidence>
<reference evidence="7" key="2">
    <citation type="journal article" date="2021" name="PeerJ">
        <title>Extensive microbial diversity within the chicken gut microbiome revealed by metagenomics and culture.</title>
        <authorList>
            <person name="Gilroy R."/>
            <person name="Ravi A."/>
            <person name="Getino M."/>
            <person name="Pursley I."/>
            <person name="Horton D.L."/>
            <person name="Alikhan N.F."/>
            <person name="Baker D."/>
            <person name="Gharbi K."/>
            <person name="Hall N."/>
            <person name="Watson M."/>
            <person name="Adriaenssens E.M."/>
            <person name="Foster-Nyarko E."/>
            <person name="Jarju S."/>
            <person name="Secka A."/>
            <person name="Antonio M."/>
            <person name="Oren A."/>
            <person name="Chaudhuri R.R."/>
            <person name="La Ragione R."/>
            <person name="Hildebrand F."/>
            <person name="Pallen M.J."/>
        </authorList>
    </citation>
    <scope>NUCLEOTIDE SEQUENCE</scope>
    <source>
        <strain evidence="7">G3-4614</strain>
    </source>
</reference>
<feature type="compositionally biased region" description="Low complexity" evidence="5">
    <location>
        <begin position="174"/>
        <end position="185"/>
    </location>
</feature>
<dbReference type="InterPro" id="IPR006145">
    <property type="entry name" value="PsdUridine_synth_RsuA/RluA"/>
</dbReference>
<evidence type="ECO:0000313" key="7">
    <source>
        <dbReference type="EMBL" id="MBO8437400.1"/>
    </source>
</evidence>
<dbReference type="PANTHER" id="PTHR47683">
    <property type="entry name" value="PSEUDOURIDINE SYNTHASE FAMILY PROTEIN-RELATED"/>
    <property type="match status" value="1"/>
</dbReference>
<protein>
    <recommendedName>
        <fullName evidence="4">Pseudouridine synthase</fullName>
        <ecNumber evidence="4">5.4.99.-</ecNumber>
    </recommendedName>
</protein>
<feature type="region of interest" description="Disordered" evidence="5">
    <location>
        <begin position="174"/>
        <end position="195"/>
    </location>
</feature>
<evidence type="ECO:0000313" key="8">
    <source>
        <dbReference type="Proteomes" id="UP000823636"/>
    </source>
</evidence>
<dbReference type="InterPro" id="IPR020103">
    <property type="entry name" value="PsdUridine_synth_cat_dom_sf"/>
</dbReference>
<evidence type="ECO:0000259" key="6">
    <source>
        <dbReference type="SMART" id="SM00363"/>
    </source>
</evidence>
<dbReference type="Proteomes" id="UP000823636">
    <property type="component" value="Unassembled WGS sequence"/>
</dbReference>
<comment type="caution">
    <text evidence="7">The sequence shown here is derived from an EMBL/GenBank/DDBJ whole genome shotgun (WGS) entry which is preliminary data.</text>
</comment>
<evidence type="ECO:0000256" key="5">
    <source>
        <dbReference type="SAM" id="MobiDB-lite"/>
    </source>
</evidence>
<comment type="similarity">
    <text evidence="1 4">Belongs to the pseudouridine synthase RsuA family.</text>
</comment>
<gene>
    <name evidence="7" type="ORF">IAC54_00675</name>
</gene>
<dbReference type="PANTHER" id="PTHR47683:SF2">
    <property type="entry name" value="RNA-BINDING S4 DOMAIN-CONTAINING PROTEIN"/>
    <property type="match status" value="1"/>
</dbReference>
<feature type="region of interest" description="Disordered" evidence="5">
    <location>
        <begin position="1"/>
        <end position="148"/>
    </location>
</feature>
<keyword evidence="2 4" id="KW-0413">Isomerase</keyword>
<dbReference type="InterPro" id="IPR000748">
    <property type="entry name" value="PsdUridine_synth_RsuA/RluB/E/F"/>
</dbReference>
<dbReference type="Gene3D" id="3.30.70.1560">
    <property type="entry name" value="Alpha-L RNA-binding motif"/>
    <property type="match status" value="1"/>
</dbReference>
<evidence type="ECO:0000256" key="3">
    <source>
        <dbReference type="PROSITE-ProRule" id="PRU00182"/>
    </source>
</evidence>
<dbReference type="Gene3D" id="3.10.290.10">
    <property type="entry name" value="RNA-binding S4 domain"/>
    <property type="match status" value="1"/>
</dbReference>
<dbReference type="CDD" id="cd00165">
    <property type="entry name" value="S4"/>
    <property type="match status" value="1"/>
</dbReference>
<dbReference type="AlphaFoldDB" id="A0A9D9E2N9"/>
<dbReference type="NCBIfam" id="TIGR00093">
    <property type="entry name" value="pseudouridine synthase"/>
    <property type="match status" value="1"/>
</dbReference>
<feature type="compositionally biased region" description="Basic and acidic residues" evidence="5">
    <location>
        <begin position="28"/>
        <end position="48"/>
    </location>
</feature>
<dbReference type="GO" id="GO:0000455">
    <property type="term" value="P:enzyme-directed rRNA pseudouridine synthesis"/>
    <property type="evidence" value="ECO:0007669"/>
    <property type="project" value="UniProtKB-ARBA"/>
</dbReference>
<sequence length="448" mass="52819">MEEGQKPHRPRIGERRNESGDSFAASRSENRNYMREEGGNNYRPERRSGNYYTNNRQYDTNRRPYYRTNRQESEGAQQYDSGNIDYNRADRGEYQRRPYQQRRQGEGYGNQQRRQNYAPRQNRNYDNGENRYRNDYGAGEQSRQYQPRYGRYRQQGERTFPGEYGDQQQQQYVRPQYNQQKPQRPAQKKAKKKKYNIPEPILYKAPYEADESIRLNKYLSTAGVCSRREADEHIVRGEVKVNGNVVTELGTKILFGDEVMLKDKIVTPEHKVYVLLNKPKNCVTTTKDPQQRLTVMDIIRRACSERIFPVGRLDRNTTGVLLLTNDGELASKLTHPQYVKKKIYHVFTDRDVTEEDMQRMADGIELSDGPIHADAVSYVNDTDRDQVGIEIHSGRNRVIRRMFEALGYKVKKLDRVYFAGLTKKDLPRGRWRYLTREEVNMLHMGAFE</sequence>
<dbReference type="Pfam" id="PF01479">
    <property type="entry name" value="S4"/>
    <property type="match status" value="1"/>
</dbReference>
<dbReference type="FunFam" id="3.10.290.10:FF:000003">
    <property type="entry name" value="Pseudouridine synthase"/>
    <property type="match status" value="1"/>
</dbReference>
<dbReference type="PROSITE" id="PS50889">
    <property type="entry name" value="S4"/>
    <property type="match status" value="1"/>
</dbReference>
<dbReference type="SMART" id="SM00363">
    <property type="entry name" value="S4"/>
    <property type="match status" value="1"/>
</dbReference>
<keyword evidence="3" id="KW-0694">RNA-binding</keyword>
<dbReference type="Gene3D" id="3.30.70.580">
    <property type="entry name" value="Pseudouridine synthase I, catalytic domain, N-terminal subdomain"/>
    <property type="match status" value="1"/>
</dbReference>
<dbReference type="Pfam" id="PF00849">
    <property type="entry name" value="PseudoU_synth_2"/>
    <property type="match status" value="1"/>
</dbReference>
<reference evidence="7" key="1">
    <citation type="submission" date="2020-10" db="EMBL/GenBank/DDBJ databases">
        <authorList>
            <person name="Gilroy R."/>
        </authorList>
    </citation>
    <scope>NUCLEOTIDE SEQUENCE</scope>
    <source>
        <strain evidence="7">G3-4614</strain>
    </source>
</reference>
<dbReference type="GO" id="GO:0120159">
    <property type="term" value="F:rRNA pseudouridine synthase activity"/>
    <property type="evidence" value="ECO:0007669"/>
    <property type="project" value="UniProtKB-ARBA"/>
</dbReference>
<organism evidence="7 8">
    <name type="scientific">Candidatus Caccoplasma merdipullorum</name>
    <dbReference type="NCBI Taxonomy" id="2840718"/>
    <lineage>
        <taxon>Bacteria</taxon>
        <taxon>Pseudomonadati</taxon>
        <taxon>Bacteroidota</taxon>
        <taxon>Bacteroidia</taxon>
        <taxon>Bacteroidales</taxon>
        <taxon>Bacteroidaceae</taxon>
        <taxon>Bacteroidaceae incertae sedis</taxon>
        <taxon>Candidatus Caccoplasma</taxon>
    </lineage>
</organism>
<dbReference type="InterPro" id="IPR018496">
    <property type="entry name" value="PsdUridine_synth_RsuA/RluB_CS"/>
</dbReference>
<dbReference type="EMBL" id="JADIMW010000006">
    <property type="protein sequence ID" value="MBO8437400.1"/>
    <property type="molecule type" value="Genomic_DNA"/>
</dbReference>
<dbReference type="PROSITE" id="PS01149">
    <property type="entry name" value="PSI_RSU"/>
    <property type="match status" value="1"/>
</dbReference>
<dbReference type="InterPro" id="IPR020094">
    <property type="entry name" value="TruA/RsuA/RluB/E/F_N"/>
</dbReference>
<dbReference type="InterPro" id="IPR036986">
    <property type="entry name" value="S4_RNA-bd_sf"/>
</dbReference>
<dbReference type="InterPro" id="IPR042092">
    <property type="entry name" value="PsdUridine_s_RsuA/RluB/E/F_cat"/>
</dbReference>
<dbReference type="CDD" id="cd02870">
    <property type="entry name" value="PseudoU_synth_RsuA_like"/>
    <property type="match status" value="1"/>
</dbReference>
<evidence type="ECO:0000256" key="2">
    <source>
        <dbReference type="ARBA" id="ARBA00023235"/>
    </source>
</evidence>
<dbReference type="InterPro" id="IPR002942">
    <property type="entry name" value="S4_RNA-bd"/>
</dbReference>
<feature type="compositionally biased region" description="Basic and acidic residues" evidence="5">
    <location>
        <begin position="87"/>
        <end position="96"/>
    </location>
</feature>
<name>A0A9D9E2N9_9BACT</name>
<dbReference type="InterPro" id="IPR050343">
    <property type="entry name" value="RsuA_PseudoU_synthase"/>
</dbReference>
<evidence type="ECO:0000256" key="1">
    <source>
        <dbReference type="ARBA" id="ARBA00008348"/>
    </source>
</evidence>
<feature type="compositionally biased region" description="Basic and acidic residues" evidence="5">
    <location>
        <begin position="1"/>
        <end position="19"/>
    </location>
</feature>
<proteinExistence type="inferred from homology"/>
<feature type="compositionally biased region" description="Basic residues" evidence="5">
    <location>
        <begin position="186"/>
        <end position="195"/>
    </location>
</feature>
<dbReference type="SUPFAM" id="SSF55120">
    <property type="entry name" value="Pseudouridine synthase"/>
    <property type="match status" value="1"/>
</dbReference>
<dbReference type="GO" id="GO:0003723">
    <property type="term" value="F:RNA binding"/>
    <property type="evidence" value="ECO:0007669"/>
    <property type="project" value="UniProtKB-KW"/>
</dbReference>
<dbReference type="SUPFAM" id="SSF55174">
    <property type="entry name" value="Alpha-L RNA-binding motif"/>
    <property type="match status" value="1"/>
</dbReference>
<feature type="domain" description="RNA-binding S4" evidence="6">
    <location>
        <begin position="213"/>
        <end position="280"/>
    </location>
</feature>
<accession>A0A9D9E2N9</accession>
<dbReference type="EC" id="5.4.99.-" evidence="4"/>